<dbReference type="GO" id="GO:0140359">
    <property type="term" value="F:ABC-type transporter activity"/>
    <property type="evidence" value="ECO:0007669"/>
    <property type="project" value="InterPro"/>
</dbReference>
<keyword evidence="1" id="KW-0472">Membrane</keyword>
<gene>
    <name evidence="2" type="ORF">GA0074696_2331</name>
</gene>
<keyword evidence="1" id="KW-1133">Transmembrane helix</keyword>
<dbReference type="Proteomes" id="UP000198228">
    <property type="component" value="Chromosome I"/>
</dbReference>
<feature type="transmembrane region" description="Helical" evidence="1">
    <location>
        <begin position="127"/>
        <end position="151"/>
    </location>
</feature>
<feature type="transmembrane region" description="Helical" evidence="1">
    <location>
        <begin position="39"/>
        <end position="58"/>
    </location>
</feature>
<name>A0A1C4X4Q0_9ACTN</name>
<dbReference type="RefSeq" id="WP_088961111.1">
    <property type="nucleotide sequence ID" value="NZ_LT607410.1"/>
</dbReference>
<keyword evidence="1" id="KW-0812">Transmembrane</keyword>
<feature type="transmembrane region" description="Helical" evidence="1">
    <location>
        <begin position="199"/>
        <end position="217"/>
    </location>
</feature>
<feature type="transmembrane region" description="Helical" evidence="1">
    <location>
        <begin position="171"/>
        <end position="192"/>
    </location>
</feature>
<protein>
    <submittedName>
        <fullName evidence="2">ABC-2 family transporter protein</fullName>
    </submittedName>
</protein>
<sequence>MTNVTPLPTRAPVTGAPARFRDLLAAEWIKLWSLRSTRWTLPLVFLFVVGVSVSASLADHRNWPMYPDGRREMFHLYGPVRDAFPEAGYLLLMLAATTVGALTLVGEYQSGLIRTTFAAVPARRSVVAAKAAVLTAVMLVLGLVTAATSFWVSQAILSGRDAGWSIGEPGVARSVLASALLVPVCALLGMGLGAVIRHAAGTVVAATSVLVLLPLVVDSDRYRWIAEVRHALPVAAWQRLIEVHPDILNPDPFPATVTGSWLTFAGWSVAALAAAVLAIHRRDP</sequence>
<organism evidence="2 3">
    <name type="scientific">Micromonospora purpureochromogenes</name>
    <dbReference type="NCBI Taxonomy" id="47872"/>
    <lineage>
        <taxon>Bacteria</taxon>
        <taxon>Bacillati</taxon>
        <taxon>Actinomycetota</taxon>
        <taxon>Actinomycetes</taxon>
        <taxon>Micromonosporales</taxon>
        <taxon>Micromonosporaceae</taxon>
        <taxon>Micromonospora</taxon>
    </lineage>
</organism>
<evidence type="ECO:0000313" key="3">
    <source>
        <dbReference type="Proteomes" id="UP000198228"/>
    </source>
</evidence>
<evidence type="ECO:0000256" key="1">
    <source>
        <dbReference type="SAM" id="Phobius"/>
    </source>
</evidence>
<feature type="transmembrane region" description="Helical" evidence="1">
    <location>
        <begin position="87"/>
        <end position="106"/>
    </location>
</feature>
<evidence type="ECO:0000313" key="2">
    <source>
        <dbReference type="EMBL" id="SCF03398.1"/>
    </source>
</evidence>
<proteinExistence type="predicted"/>
<reference evidence="2 3" key="1">
    <citation type="submission" date="2016-06" db="EMBL/GenBank/DDBJ databases">
        <authorList>
            <person name="Kjaerup R.B."/>
            <person name="Dalgaard T.S."/>
            <person name="Juul-Madsen H.R."/>
        </authorList>
    </citation>
    <scope>NUCLEOTIDE SEQUENCE [LARGE SCALE GENOMIC DNA]</scope>
    <source>
        <strain evidence="2 3">DSM 43821</strain>
    </source>
</reference>
<feature type="transmembrane region" description="Helical" evidence="1">
    <location>
        <begin position="261"/>
        <end position="279"/>
    </location>
</feature>
<dbReference type="GO" id="GO:0005886">
    <property type="term" value="C:plasma membrane"/>
    <property type="evidence" value="ECO:0007669"/>
    <property type="project" value="UniProtKB-SubCell"/>
</dbReference>
<dbReference type="AlphaFoldDB" id="A0A1C4X4Q0"/>
<dbReference type="EMBL" id="LT607410">
    <property type="protein sequence ID" value="SCF03398.1"/>
    <property type="molecule type" value="Genomic_DNA"/>
</dbReference>
<accession>A0A1C4X4Q0</accession>
<dbReference type="Pfam" id="PF12679">
    <property type="entry name" value="ABC2_membrane_2"/>
    <property type="match status" value="1"/>
</dbReference>